<dbReference type="InterPro" id="IPR001279">
    <property type="entry name" value="Metallo-B-lactamas"/>
</dbReference>
<evidence type="ECO:0000313" key="5">
    <source>
        <dbReference type="Proteomes" id="UP000234190"/>
    </source>
</evidence>
<name>A0A2N4U9E7_9BURK</name>
<proteinExistence type="inferred from homology"/>
<keyword evidence="5" id="KW-1185">Reference proteome</keyword>
<dbReference type="Proteomes" id="UP000234190">
    <property type="component" value="Unassembled WGS sequence"/>
</dbReference>
<feature type="domain" description="Metallo-beta-lactamase" evidence="3">
    <location>
        <begin position="80"/>
        <end position="265"/>
    </location>
</feature>
<reference evidence="4 5" key="1">
    <citation type="submission" date="2017-10" db="EMBL/GenBank/DDBJ databases">
        <title>Two draft genome sequences of Pusillimonas sp. strains isolated from a nitrate- and radionuclide-contaminated groundwater in Russia.</title>
        <authorList>
            <person name="Grouzdev D.S."/>
            <person name="Tourova T.P."/>
            <person name="Goeva M.A."/>
            <person name="Babich T.L."/>
            <person name="Sokolova D.S."/>
            <person name="Abdullin R."/>
            <person name="Poltaraus A.B."/>
            <person name="Toshchakov S.V."/>
            <person name="Nazina T.N."/>
        </authorList>
    </citation>
    <scope>NUCLEOTIDE SEQUENCE [LARGE SCALE GENOMIC DNA]</scope>
    <source>
        <strain evidence="4 5">JR1/69-3-13</strain>
    </source>
</reference>
<dbReference type="SMART" id="SM00849">
    <property type="entry name" value="Lactamase_B"/>
    <property type="match status" value="1"/>
</dbReference>
<evidence type="ECO:0000256" key="1">
    <source>
        <dbReference type="ARBA" id="ARBA00005250"/>
    </source>
</evidence>
<dbReference type="GO" id="GO:0017001">
    <property type="term" value="P:antibiotic catabolic process"/>
    <property type="evidence" value="ECO:0007669"/>
    <property type="project" value="UniProtKB-ARBA"/>
</dbReference>
<organism evidence="4 5">
    <name type="scientific">Pollutimonas subterranea</name>
    <dbReference type="NCBI Taxonomy" id="2045210"/>
    <lineage>
        <taxon>Bacteria</taxon>
        <taxon>Pseudomonadati</taxon>
        <taxon>Pseudomonadota</taxon>
        <taxon>Betaproteobacteria</taxon>
        <taxon>Burkholderiales</taxon>
        <taxon>Alcaligenaceae</taxon>
        <taxon>Pollutimonas</taxon>
    </lineage>
</organism>
<feature type="transmembrane region" description="Helical" evidence="2">
    <location>
        <begin position="21"/>
        <end position="43"/>
    </location>
</feature>
<dbReference type="CDD" id="cd16282">
    <property type="entry name" value="metallo-hydrolase-like_MBL-fold"/>
    <property type="match status" value="1"/>
</dbReference>
<evidence type="ECO:0000256" key="2">
    <source>
        <dbReference type="SAM" id="Phobius"/>
    </source>
</evidence>
<dbReference type="EMBL" id="PDNW01000001">
    <property type="protein sequence ID" value="PLC51650.1"/>
    <property type="molecule type" value="Genomic_DNA"/>
</dbReference>
<evidence type="ECO:0000313" key="4">
    <source>
        <dbReference type="EMBL" id="PLC51650.1"/>
    </source>
</evidence>
<dbReference type="PANTHER" id="PTHR42951:SF4">
    <property type="entry name" value="ACYL-COENZYME A THIOESTERASE MBLAC2"/>
    <property type="match status" value="1"/>
</dbReference>
<keyword evidence="4" id="KW-0378">Hydrolase</keyword>
<dbReference type="GO" id="GO:0016787">
    <property type="term" value="F:hydrolase activity"/>
    <property type="evidence" value="ECO:0007669"/>
    <property type="project" value="UniProtKB-KW"/>
</dbReference>
<comment type="similarity">
    <text evidence="1">Belongs to the metallo-beta-lactamase superfamily. Class-B beta-lactamase family.</text>
</comment>
<keyword evidence="2" id="KW-1133">Transmembrane helix</keyword>
<accession>A0A2N4U9E7</accession>
<dbReference type="InterPro" id="IPR036866">
    <property type="entry name" value="RibonucZ/Hydroxyglut_hydro"/>
</dbReference>
<dbReference type="SUPFAM" id="SSF56281">
    <property type="entry name" value="Metallo-hydrolase/oxidoreductase"/>
    <property type="match status" value="1"/>
</dbReference>
<dbReference type="InterPro" id="IPR050855">
    <property type="entry name" value="NDM-1-like"/>
</dbReference>
<sequence>MYPMTDQFVARCNGTGKPLHILIAILMPLLRGAGACGVLAWALQAQAQESRVPSVQQLAPGVYAAIGQNSEPEPRNRGVVGNQGIIIGRDGVILIDTGTSARHVSDLVAAVGRLTSKPIVLAINTHQNPAFVFGNGTLALQGVPILAHHDVAALIAQRCQKCLKKLIDILGADEMDGTRVTVPTQTLDGATTIDVAGRKLDILYYGHSSSPGSIGVLDRESGVLFAGGLVSIGRIPDAKDAHIAEWLAALQDIKARRPSRIVPGEGPVSSVTELADLSGYLTALEDIVKNTFKAGISLGKAGESSQLPQFQQWPLYQTFHNRNVEHQYLQLERRILNEQS</sequence>
<comment type="caution">
    <text evidence="4">The sequence shown here is derived from an EMBL/GenBank/DDBJ whole genome shotgun (WGS) entry which is preliminary data.</text>
</comment>
<dbReference type="Gene3D" id="3.60.15.10">
    <property type="entry name" value="Ribonuclease Z/Hydroxyacylglutathione hydrolase-like"/>
    <property type="match status" value="1"/>
</dbReference>
<dbReference type="AlphaFoldDB" id="A0A2N4U9E7"/>
<protein>
    <submittedName>
        <fullName evidence="4">MBL fold metallo-hydrolase</fullName>
    </submittedName>
</protein>
<evidence type="ECO:0000259" key="3">
    <source>
        <dbReference type="SMART" id="SM00849"/>
    </source>
</evidence>
<dbReference type="Pfam" id="PF00753">
    <property type="entry name" value="Lactamase_B"/>
    <property type="match status" value="1"/>
</dbReference>
<gene>
    <name evidence="4" type="ORF">CR159_01070</name>
</gene>
<dbReference type="PANTHER" id="PTHR42951">
    <property type="entry name" value="METALLO-BETA-LACTAMASE DOMAIN-CONTAINING"/>
    <property type="match status" value="1"/>
</dbReference>
<keyword evidence="2" id="KW-0472">Membrane</keyword>
<keyword evidence="2" id="KW-0812">Transmembrane</keyword>